<evidence type="ECO:0008006" key="5">
    <source>
        <dbReference type="Google" id="ProtNLM"/>
    </source>
</evidence>
<dbReference type="RefSeq" id="WP_057012259.1">
    <property type="nucleotide sequence ID" value="NZ_JYLH01000006.1"/>
</dbReference>
<feature type="coiled-coil region" evidence="1">
    <location>
        <begin position="910"/>
        <end position="937"/>
    </location>
</feature>
<evidence type="ECO:0000313" key="4">
    <source>
        <dbReference type="Proteomes" id="UP000051446"/>
    </source>
</evidence>
<sequence length="1381" mass="155396">MSSDLFITSSRPRLPEPLRERWQPLRLGLVELFHYDSEEFWFHDGHLLLRGNNGTGKSKVLSLTLPLLLDAQLRSSRVEPDGDSGKKMAWNLLVGTYPRRIGYSWIEFGRREHDGRPRYLTLGVGMSAVDGRSQVDSWFFIIEGDGTTADPRIGEDLWLTTAERQVLTRERLRDALGGRGQLFENHQLYRRAVDERLFQLGTRRFDALMDTLIQLRQPQLSKKPDETGLSNALSESLPPLAPELLSDVAEALNQLEEDRIQLEDARRLEQTVTQFEQRYRVYAGMLARRQARELRQAQTAFDNASEARNRAQDELAGAEDEQDAAKAAYEAAKLAYSAAREQVETLQSDPANQDANRLVQEQNNAAERQRAALAAARQRNEARTRLISEIDLNQQRIVQATQARDELEKARTCTQDAAEAIAIAANVATNPLLSLEAEVLAELPLGHRAAEEALREQVRERRRDIAHLRRRHAEVNQHQTTRANAQENVRTVRTELDTALEQREQADQQAEQQAGALLDAWSELCKNLVQLRFEAEPTLQQLAEWVARPEGDNPVQAAMDTAWRQTLQRHADRQAALDSSLADLDKQRADIEDERTRLAAGEDALPPEPPTRARGVRLQRHGAPLWRLVDFHPSLDTTERAGLEAALQASGLLDAWLSPDGVLNDDNGKPLLDNSWRQRTSVNGTDLNSALIPAVLEACPIEQATLTGLLACVAYGTEEPGDVEAWLSPDGRYRLGPLTGSWQKTEADYIGRSARELARQRRLEALATLLAELDIAQAQLARRSETLAAERTQADLERQASPPERPLHDAIAATLQAARVVDQTRQRLAMATARCQEVEDAWQSAREQLEHDATDLRLPSEPERIAATEEALEYFDVVQALLVQAVREWQRALPDQRHQQQREDEARRILEQTDESLVIAEEQAEQARVRFETLQQSVGQQVEKLLTKLSAARAIQTQAEQDTEACREVLGKTDTRLAVAATLVGQSEQTLRERSDDRAAAVERLHHFCASGLLAAALRDLELPEHWSIDPALNLARRIEQALTRIADDDATWTRVQNQIAEDLSELQRGLSALNHQAISVPNDWGITVTIQYQNRAERPDTLALRLAEDIAQRNELLSAREREVLENHLQAEIAAELQRLMRSADDRVKAINHELHKRPTTTGVRYRLLWEPLSTEDGAPAGLEAARQSLLNTSADLWAVEDRRAVGVMLQQQIAAERALADADSAGRSLLDQLAHALDYRYWHRFRIQRQQDGQWRKLSGPASSGERALGLTVPLFAAIASFYGHGGSPLAPRLILLDEAFAGIDDTARAHCMGLVREFDLDFVMTSEREWACYAELPGVSICQLQRREGIDAVFVSRWTWDGRAKRLEEDPDRRFPSV</sequence>
<dbReference type="InterPro" id="IPR013496">
    <property type="entry name" value="CHP02680"/>
</dbReference>
<evidence type="ECO:0000256" key="2">
    <source>
        <dbReference type="SAM" id="MobiDB-lite"/>
    </source>
</evidence>
<accession>A0A0R2YF28</accession>
<dbReference type="NCBIfam" id="TIGR02680">
    <property type="entry name" value="TIGR02680 family protein"/>
    <property type="match status" value="1"/>
</dbReference>
<feature type="region of interest" description="Disordered" evidence="2">
    <location>
        <begin position="300"/>
        <end position="323"/>
    </location>
</feature>
<dbReference type="SUPFAM" id="SSF52540">
    <property type="entry name" value="P-loop containing nucleoside triphosphate hydrolases"/>
    <property type="match status" value="1"/>
</dbReference>
<dbReference type="EMBL" id="JYLH01000006">
    <property type="protein sequence ID" value="KRP45740.1"/>
    <property type="molecule type" value="Genomic_DNA"/>
</dbReference>
<evidence type="ECO:0000313" key="3">
    <source>
        <dbReference type="EMBL" id="KRP45740.1"/>
    </source>
</evidence>
<gene>
    <name evidence="3" type="ORF">TU73_11370</name>
</gene>
<proteinExistence type="predicted"/>
<dbReference type="InterPro" id="IPR027417">
    <property type="entry name" value="P-loop_NTPase"/>
</dbReference>
<dbReference type="Proteomes" id="UP000051446">
    <property type="component" value="Unassembled WGS sequence"/>
</dbReference>
<organism evidence="3 4">
    <name type="scientific">Pseudomonas libanensis</name>
    <dbReference type="NCBI Taxonomy" id="75588"/>
    <lineage>
        <taxon>Bacteria</taxon>
        <taxon>Pseudomonadati</taxon>
        <taxon>Pseudomonadota</taxon>
        <taxon>Gammaproteobacteria</taxon>
        <taxon>Pseudomonadales</taxon>
        <taxon>Pseudomonadaceae</taxon>
        <taxon>Pseudomonas</taxon>
    </lineage>
</organism>
<keyword evidence="1" id="KW-0175">Coiled coil</keyword>
<name>A0A0R2YF28_9PSED</name>
<feature type="coiled-coil region" evidence="1">
    <location>
        <begin position="451"/>
        <end position="516"/>
    </location>
</feature>
<protein>
    <recommendedName>
        <fullName evidence="5">TIGR02680 family protein</fullName>
    </recommendedName>
</protein>
<dbReference type="Pfam" id="PF13558">
    <property type="entry name" value="SbcC_Walker_B"/>
    <property type="match status" value="1"/>
</dbReference>
<evidence type="ECO:0000256" key="1">
    <source>
        <dbReference type="SAM" id="Coils"/>
    </source>
</evidence>
<dbReference type="PATRIC" id="fig|75588.4.peg.4678"/>
<comment type="caution">
    <text evidence="3">The sequence shown here is derived from an EMBL/GenBank/DDBJ whole genome shotgun (WGS) entry which is preliminary data.</text>
</comment>
<reference evidence="3 4" key="1">
    <citation type="submission" date="2015-02" db="EMBL/GenBank/DDBJ databases">
        <title>Pseudomonas helleri sp. nov. and Pseudomonas weihenstephanensis sp. nov., isolated from raw cows milk.</title>
        <authorList>
            <person name="von Neubeck M."/>
            <person name="Huptas C."/>
            <person name="Wenning M."/>
            <person name="Scherer S."/>
        </authorList>
    </citation>
    <scope>NUCLEOTIDE SEQUENCE [LARGE SCALE GENOMIC DNA]</scope>
    <source>
        <strain evidence="3 4">DSM 17149</strain>
    </source>
</reference>